<dbReference type="Pfam" id="PF04956">
    <property type="entry name" value="TrbC"/>
    <property type="match status" value="1"/>
</dbReference>
<accession>A0A9E6SYL7</accession>
<evidence type="ECO:0000313" key="2">
    <source>
        <dbReference type="EMBL" id="QWY78549.1"/>
    </source>
</evidence>
<dbReference type="Proteomes" id="UP000683551">
    <property type="component" value="Chromosome"/>
</dbReference>
<keyword evidence="1" id="KW-0472">Membrane</keyword>
<organism evidence="2 3">
    <name type="scientific">Ferrovum myxofaciens</name>
    <dbReference type="NCBI Taxonomy" id="416213"/>
    <lineage>
        <taxon>Bacteria</taxon>
        <taxon>Pseudomonadati</taxon>
        <taxon>Pseudomonadota</taxon>
        <taxon>Betaproteobacteria</taxon>
        <taxon>Ferrovales</taxon>
        <taxon>Ferrovaceae</taxon>
        <taxon>Ferrovum</taxon>
    </lineage>
</organism>
<dbReference type="AlphaFoldDB" id="A0A9E6SYL7"/>
<dbReference type="EMBL" id="CP071137">
    <property type="protein sequence ID" value="QWY78549.1"/>
    <property type="molecule type" value="Genomic_DNA"/>
</dbReference>
<dbReference type="RefSeq" id="WP_082783134.1">
    <property type="nucleotide sequence ID" value="NZ_CP053675.1"/>
</dbReference>
<sequence length="118" mass="12507">MSMDDIRVTHNWARNRRVKGYVQGVLCGLLCAAPLAMAVYTPMPWEGPICMVASSLKGQVAVVLSVVATIMIGIMFMYAETGGVVARIASWLLGMSCALSVVSIITALFPGVVMPGCL</sequence>
<reference evidence="2" key="1">
    <citation type="submission" date="2021-02" db="EMBL/GenBank/DDBJ databases">
        <title>Comparative genomics of Ferrovum myxofaciens strains, predominant extremophile bacteria forming large biofilm stalactites in acid mine ecosystems.</title>
        <authorList>
            <person name="Burkartova K."/>
            <person name="Ridl J."/>
            <person name="Pajer P."/>
            <person name="Falteisek L."/>
        </authorList>
    </citation>
    <scope>NUCLEOTIDE SEQUENCE</scope>
    <source>
        <strain evidence="2">MI1III</strain>
    </source>
</reference>
<gene>
    <name evidence="2" type="ORF">JZL65_05665</name>
</gene>
<keyword evidence="1" id="KW-1133">Transmembrane helix</keyword>
<feature type="transmembrane region" description="Helical" evidence="1">
    <location>
        <begin position="91"/>
        <end position="113"/>
    </location>
</feature>
<protein>
    <submittedName>
        <fullName evidence="2">TrbC/VirB2 family protein</fullName>
    </submittedName>
</protein>
<name>A0A9E6SYL7_9PROT</name>
<evidence type="ECO:0000256" key="1">
    <source>
        <dbReference type="SAM" id="Phobius"/>
    </source>
</evidence>
<feature type="transmembrane region" description="Helical" evidence="1">
    <location>
        <begin position="21"/>
        <end position="40"/>
    </location>
</feature>
<keyword evidence="1" id="KW-0812">Transmembrane</keyword>
<dbReference type="InterPro" id="IPR007039">
    <property type="entry name" value="TrbC/VirB2"/>
</dbReference>
<proteinExistence type="predicted"/>
<feature type="transmembrane region" description="Helical" evidence="1">
    <location>
        <begin position="60"/>
        <end position="79"/>
    </location>
</feature>
<evidence type="ECO:0000313" key="3">
    <source>
        <dbReference type="Proteomes" id="UP000683551"/>
    </source>
</evidence>